<dbReference type="InterPro" id="IPR042178">
    <property type="entry name" value="Serpin_sf_1"/>
</dbReference>
<dbReference type="InterPro" id="IPR023796">
    <property type="entry name" value="Serpin_dom"/>
</dbReference>
<keyword evidence="5" id="KW-1185">Reference proteome</keyword>
<dbReference type="PANTHER" id="PTHR11461">
    <property type="entry name" value="SERINE PROTEASE INHIBITOR, SERPIN"/>
    <property type="match status" value="1"/>
</dbReference>
<dbReference type="Pfam" id="PF00079">
    <property type="entry name" value="Serpin"/>
    <property type="match status" value="1"/>
</dbReference>
<protein>
    <recommendedName>
        <fullName evidence="3">Serpin domain-containing protein</fullName>
    </recommendedName>
</protein>
<dbReference type="InterPro" id="IPR000215">
    <property type="entry name" value="Serpin_fam"/>
</dbReference>
<evidence type="ECO:0000256" key="2">
    <source>
        <dbReference type="RuleBase" id="RU000411"/>
    </source>
</evidence>
<dbReference type="GO" id="GO:0004867">
    <property type="term" value="F:serine-type endopeptidase inhibitor activity"/>
    <property type="evidence" value="ECO:0007669"/>
    <property type="project" value="InterPro"/>
</dbReference>
<evidence type="ECO:0000313" key="4">
    <source>
        <dbReference type="EMBL" id="GMT08901.1"/>
    </source>
</evidence>
<feature type="non-terminal residue" evidence="4">
    <location>
        <position position="1"/>
    </location>
</feature>
<sequence length="389" mass="42533">RMSALTALSIDILRASAAFDENHVFSPLALGCALVTAHDGAAGDTKVELTRLLGKDLPADRVSAFYASLTAGLTASSDKKEKNPLAVLTRLLANMNLKEREAESAVTATIFTHLFVDIPYTKCAIKTEYAKHVEEQYGAEIESIDFGQGVKAARDVNGLVEKHTRGRITKVVDEGAFSESGLVLASVVHFKGSWEWPFKVKNTRARPFHGVSGERIAEFMSDDDFYTRYFVSPELTVVSIGYEDKAYSMAVLMPSGDFGQWRAGLTAGSLETVLNNQKDGKVELWLPKWAVEATTEAKTVLNKCGVNRIFSRKDADLSVMSEADLPLCVANIVHKAVIEVDERGTEAAAAAIADFIVLCPPFDVLVFDRPFLYLIMKGSTVLFMGQHVL</sequence>
<comment type="similarity">
    <text evidence="1 2">Belongs to the serpin family.</text>
</comment>
<dbReference type="EMBL" id="BTSY01000001">
    <property type="protein sequence ID" value="GMT08901.1"/>
    <property type="molecule type" value="Genomic_DNA"/>
</dbReference>
<dbReference type="PANTHER" id="PTHR11461:SF211">
    <property type="entry name" value="GH10112P-RELATED"/>
    <property type="match status" value="1"/>
</dbReference>
<name>A0AAV5UR08_9BILA</name>
<evidence type="ECO:0000313" key="5">
    <source>
        <dbReference type="Proteomes" id="UP001432322"/>
    </source>
</evidence>
<dbReference type="CDD" id="cd00172">
    <property type="entry name" value="serpin"/>
    <property type="match status" value="1"/>
</dbReference>
<reference evidence="4" key="1">
    <citation type="submission" date="2023-10" db="EMBL/GenBank/DDBJ databases">
        <title>Genome assembly of Pristionchus species.</title>
        <authorList>
            <person name="Yoshida K."/>
            <person name="Sommer R.J."/>
        </authorList>
    </citation>
    <scope>NUCLEOTIDE SEQUENCE</scope>
    <source>
        <strain evidence="4">RS5133</strain>
    </source>
</reference>
<dbReference type="PROSITE" id="PS00284">
    <property type="entry name" value="SERPIN"/>
    <property type="match status" value="1"/>
</dbReference>
<evidence type="ECO:0000256" key="1">
    <source>
        <dbReference type="ARBA" id="ARBA00009500"/>
    </source>
</evidence>
<organism evidence="4 5">
    <name type="scientific">Pristionchus fissidentatus</name>
    <dbReference type="NCBI Taxonomy" id="1538716"/>
    <lineage>
        <taxon>Eukaryota</taxon>
        <taxon>Metazoa</taxon>
        <taxon>Ecdysozoa</taxon>
        <taxon>Nematoda</taxon>
        <taxon>Chromadorea</taxon>
        <taxon>Rhabditida</taxon>
        <taxon>Rhabditina</taxon>
        <taxon>Diplogasteromorpha</taxon>
        <taxon>Diplogasteroidea</taxon>
        <taxon>Neodiplogasteridae</taxon>
        <taxon>Pristionchus</taxon>
    </lineage>
</organism>
<evidence type="ECO:0000259" key="3">
    <source>
        <dbReference type="SMART" id="SM00093"/>
    </source>
</evidence>
<dbReference type="GO" id="GO:0005615">
    <property type="term" value="C:extracellular space"/>
    <property type="evidence" value="ECO:0007669"/>
    <property type="project" value="InterPro"/>
</dbReference>
<dbReference type="Gene3D" id="2.30.39.10">
    <property type="entry name" value="Alpha-1-antitrypsin, domain 1"/>
    <property type="match status" value="1"/>
</dbReference>
<dbReference type="SMART" id="SM00093">
    <property type="entry name" value="SERPIN"/>
    <property type="match status" value="1"/>
</dbReference>
<comment type="caution">
    <text evidence="4">The sequence shown here is derived from an EMBL/GenBank/DDBJ whole genome shotgun (WGS) entry which is preliminary data.</text>
</comment>
<gene>
    <name evidence="4" type="ORF">PFISCL1PPCAC_198</name>
</gene>
<proteinExistence type="inferred from homology"/>
<dbReference type="SUPFAM" id="SSF56574">
    <property type="entry name" value="Serpins"/>
    <property type="match status" value="1"/>
</dbReference>
<dbReference type="InterPro" id="IPR036186">
    <property type="entry name" value="Serpin_sf"/>
</dbReference>
<feature type="domain" description="Serpin" evidence="3">
    <location>
        <begin position="10"/>
        <end position="388"/>
    </location>
</feature>
<dbReference type="Gene3D" id="3.30.497.10">
    <property type="entry name" value="Antithrombin, subunit I, domain 2"/>
    <property type="match status" value="1"/>
</dbReference>
<dbReference type="Proteomes" id="UP001432322">
    <property type="component" value="Unassembled WGS sequence"/>
</dbReference>
<dbReference type="InterPro" id="IPR042185">
    <property type="entry name" value="Serpin_sf_2"/>
</dbReference>
<dbReference type="AlphaFoldDB" id="A0AAV5UR08"/>
<dbReference type="InterPro" id="IPR023795">
    <property type="entry name" value="Serpin_CS"/>
</dbReference>
<accession>A0AAV5UR08</accession>